<dbReference type="EMBL" id="OU963915">
    <property type="protein sequence ID" value="CAH0403016.1"/>
    <property type="molecule type" value="Genomic_DNA"/>
</dbReference>
<protein>
    <recommendedName>
        <fullName evidence="1">DUF7041 domain-containing protein</fullName>
    </recommendedName>
</protein>
<sequence>MAVAKLNKEALRQVSDLIQSPPATEKYNALKRRLIAVYEESAESQFQKLVSEMDLGTQKPSQLLRIRYRLFERFRKTQLTEISNKHKATRVLTTQIMRQVPQPVNVARDVGRHLAGHVNCVSGDKVAEQMSPSENVALDLLKNKLQHTNTNMRARISAKERLVVTLRVHRMHPTNSFSDVLHRSLDLCPHRDSTCLYTLTASCRLDSKTLTEDGGARAMVIADCYAALTRDAYGR</sequence>
<accession>A0ABN8B211</accession>
<dbReference type="PANTHER" id="PTHR33327:SF3">
    <property type="entry name" value="RNA-DIRECTED DNA POLYMERASE"/>
    <property type="match status" value="1"/>
</dbReference>
<dbReference type="PANTHER" id="PTHR33327">
    <property type="entry name" value="ENDONUCLEASE"/>
    <property type="match status" value="1"/>
</dbReference>
<gene>
    <name evidence="2" type="ORF">CHILSU_LOCUS6276</name>
</gene>
<keyword evidence="3" id="KW-1185">Reference proteome</keyword>
<dbReference type="Proteomes" id="UP001153292">
    <property type="component" value="Chromosome 22"/>
</dbReference>
<dbReference type="Pfam" id="PF23055">
    <property type="entry name" value="DUF7041"/>
    <property type="match status" value="1"/>
</dbReference>
<proteinExistence type="predicted"/>
<reference evidence="2" key="1">
    <citation type="submission" date="2021-12" db="EMBL/GenBank/DDBJ databases">
        <authorList>
            <person name="King R."/>
        </authorList>
    </citation>
    <scope>NUCLEOTIDE SEQUENCE</scope>
</reference>
<name>A0ABN8B211_CHISP</name>
<organism evidence="2 3">
    <name type="scientific">Chilo suppressalis</name>
    <name type="common">Asiatic rice borer moth</name>
    <dbReference type="NCBI Taxonomy" id="168631"/>
    <lineage>
        <taxon>Eukaryota</taxon>
        <taxon>Metazoa</taxon>
        <taxon>Ecdysozoa</taxon>
        <taxon>Arthropoda</taxon>
        <taxon>Hexapoda</taxon>
        <taxon>Insecta</taxon>
        <taxon>Pterygota</taxon>
        <taxon>Neoptera</taxon>
        <taxon>Endopterygota</taxon>
        <taxon>Lepidoptera</taxon>
        <taxon>Glossata</taxon>
        <taxon>Ditrysia</taxon>
        <taxon>Pyraloidea</taxon>
        <taxon>Crambidae</taxon>
        <taxon>Crambinae</taxon>
        <taxon>Chilo</taxon>
    </lineage>
</organism>
<feature type="domain" description="DUF7041" evidence="1">
    <location>
        <begin position="1"/>
        <end position="50"/>
    </location>
</feature>
<evidence type="ECO:0000313" key="2">
    <source>
        <dbReference type="EMBL" id="CAH0403016.1"/>
    </source>
</evidence>
<dbReference type="InterPro" id="IPR055469">
    <property type="entry name" value="DUF7041"/>
</dbReference>
<evidence type="ECO:0000259" key="1">
    <source>
        <dbReference type="Pfam" id="PF23055"/>
    </source>
</evidence>
<evidence type="ECO:0000313" key="3">
    <source>
        <dbReference type="Proteomes" id="UP001153292"/>
    </source>
</evidence>